<dbReference type="AlphaFoldDB" id="A0AAE6RES3"/>
<dbReference type="Proteomes" id="UP000464593">
    <property type="component" value="Chromosome"/>
</dbReference>
<reference evidence="2 3" key="1">
    <citation type="submission" date="2019-05" db="EMBL/GenBank/DDBJ databases">
        <title>Complete genome sequence of Pseudomonas Pseudomonas resinovorans.</title>
        <authorList>
            <person name="Chen H.-P."/>
        </authorList>
    </citation>
    <scope>NUCLEOTIDE SEQUENCE [LARGE SCALE GENOMIC DNA]</scope>
    <source>
        <strain evidence="2 3">TCU-CK1</strain>
    </source>
</reference>
<evidence type="ECO:0000313" key="2">
    <source>
        <dbReference type="EMBL" id="QHB28800.1"/>
    </source>
</evidence>
<dbReference type="RefSeq" id="WP_159266417.1">
    <property type="nucleotide sequence ID" value="NZ_CP040324.1"/>
</dbReference>
<feature type="domain" description="Nudix hydrolase" evidence="1">
    <location>
        <begin position="15"/>
        <end position="149"/>
    </location>
</feature>
<evidence type="ECO:0000259" key="1">
    <source>
        <dbReference type="PROSITE" id="PS51462"/>
    </source>
</evidence>
<dbReference type="Gene3D" id="3.90.79.10">
    <property type="entry name" value="Nucleoside Triphosphate Pyrophosphohydrolase"/>
    <property type="match status" value="1"/>
</dbReference>
<evidence type="ECO:0000313" key="3">
    <source>
        <dbReference type="Proteomes" id="UP000464593"/>
    </source>
</evidence>
<protein>
    <submittedName>
        <fullName evidence="2">NUDIX hydrolase</fullName>
    </submittedName>
</protein>
<proteinExistence type="predicted"/>
<dbReference type="PROSITE" id="PS51462">
    <property type="entry name" value="NUDIX"/>
    <property type="match status" value="1"/>
</dbReference>
<gene>
    <name evidence="2" type="ORF">TCK1_3454</name>
</gene>
<accession>A0AAE6RES3</accession>
<name>A0AAE6RES3_9PSED</name>
<organism evidence="2 3">
    <name type="scientific">Pseudomonas monteilii</name>
    <dbReference type="NCBI Taxonomy" id="76759"/>
    <lineage>
        <taxon>Bacteria</taxon>
        <taxon>Pseudomonadati</taxon>
        <taxon>Pseudomonadota</taxon>
        <taxon>Gammaproteobacteria</taxon>
        <taxon>Pseudomonadales</taxon>
        <taxon>Pseudomonadaceae</taxon>
        <taxon>Pseudomonas</taxon>
    </lineage>
</organism>
<dbReference type="SUPFAM" id="SSF55811">
    <property type="entry name" value="Nudix"/>
    <property type="match status" value="1"/>
</dbReference>
<keyword evidence="2" id="KW-0378">Hydrolase</keyword>
<sequence length="165" mass="18306">MSFDVIEEEQPCRLADHQVVAALLSHQGRIGLFRRSRQVTGDIGLWHCITGYLSDAYSPLTQAVTEVEEEVGISSDSLILGATAQIDLVGGDGLVWRVHAFHFLSMVDTITLNWENDAGCWVPFDEIGSYRTVSWLHNVMRALQPLKHPLATNAPTSNTPIKNIH</sequence>
<dbReference type="InterPro" id="IPR000086">
    <property type="entry name" value="NUDIX_hydrolase_dom"/>
</dbReference>
<dbReference type="GO" id="GO:0016787">
    <property type="term" value="F:hydrolase activity"/>
    <property type="evidence" value="ECO:0007669"/>
    <property type="project" value="UniProtKB-KW"/>
</dbReference>
<dbReference type="InterPro" id="IPR015797">
    <property type="entry name" value="NUDIX_hydrolase-like_dom_sf"/>
</dbReference>
<dbReference type="EMBL" id="CP040324">
    <property type="protein sequence ID" value="QHB28800.1"/>
    <property type="molecule type" value="Genomic_DNA"/>
</dbReference>